<accession>A0A420DWD1</accession>
<dbReference type="AlphaFoldDB" id="A0A420DWD1"/>
<comment type="caution">
    <text evidence="2">The sequence shown here is derived from an EMBL/GenBank/DDBJ whole genome shotgun (WGS) entry which is preliminary data.</text>
</comment>
<keyword evidence="1" id="KW-0472">Membrane</keyword>
<organism evidence="2 3">
    <name type="scientific">Ichthyenterobacterium magnum</name>
    <dbReference type="NCBI Taxonomy" id="1230530"/>
    <lineage>
        <taxon>Bacteria</taxon>
        <taxon>Pseudomonadati</taxon>
        <taxon>Bacteroidota</taxon>
        <taxon>Flavobacteriia</taxon>
        <taxon>Flavobacteriales</taxon>
        <taxon>Flavobacteriaceae</taxon>
        <taxon>Ichthyenterobacterium</taxon>
    </lineage>
</organism>
<evidence type="ECO:0000313" key="3">
    <source>
        <dbReference type="Proteomes" id="UP000284892"/>
    </source>
</evidence>
<keyword evidence="1" id="KW-0812">Transmembrane</keyword>
<dbReference type="Proteomes" id="UP000284892">
    <property type="component" value="Unassembled WGS sequence"/>
</dbReference>
<dbReference type="EMBL" id="RAQJ01000001">
    <property type="protein sequence ID" value="RKE98525.1"/>
    <property type="molecule type" value="Genomic_DNA"/>
</dbReference>
<protein>
    <submittedName>
        <fullName evidence="2">Uncharacterized protein</fullName>
    </submittedName>
</protein>
<keyword evidence="3" id="KW-1185">Reference proteome</keyword>
<proteinExistence type="predicted"/>
<feature type="transmembrane region" description="Helical" evidence="1">
    <location>
        <begin position="38"/>
        <end position="57"/>
    </location>
</feature>
<evidence type="ECO:0000313" key="2">
    <source>
        <dbReference type="EMBL" id="RKE98525.1"/>
    </source>
</evidence>
<gene>
    <name evidence="2" type="ORF">BXY80_0614</name>
</gene>
<sequence length="82" mass="9798">MNWIKFLNYSKLIAIITFAILYLGKRLALFEDYQITESISLFDFNLVLVLLYFVLYLKESRLELKQKIEEIEDLKSQLKTNS</sequence>
<keyword evidence="1" id="KW-1133">Transmembrane helix</keyword>
<evidence type="ECO:0000256" key="1">
    <source>
        <dbReference type="SAM" id="Phobius"/>
    </source>
</evidence>
<dbReference type="RefSeq" id="WP_120199733.1">
    <property type="nucleotide sequence ID" value="NZ_RAQJ01000001.1"/>
</dbReference>
<name>A0A420DWD1_9FLAO</name>
<reference evidence="2 3" key="1">
    <citation type="submission" date="2018-09" db="EMBL/GenBank/DDBJ databases">
        <title>Genomic Encyclopedia of Archaeal and Bacterial Type Strains, Phase II (KMG-II): from individual species to whole genera.</title>
        <authorList>
            <person name="Goeker M."/>
        </authorList>
    </citation>
    <scope>NUCLEOTIDE SEQUENCE [LARGE SCALE GENOMIC DNA]</scope>
    <source>
        <strain evidence="2 3">DSM 26283</strain>
    </source>
</reference>